<evidence type="ECO:0000313" key="2">
    <source>
        <dbReference type="EMBL" id="PQQ21355.1"/>
    </source>
</evidence>
<evidence type="ECO:0000313" key="3">
    <source>
        <dbReference type="Proteomes" id="UP000250321"/>
    </source>
</evidence>
<accession>A0A314ZN06</accession>
<dbReference type="Proteomes" id="UP000250321">
    <property type="component" value="Unassembled WGS sequence"/>
</dbReference>
<gene>
    <name evidence="2" type="ORF">Pyn_36860</name>
</gene>
<reference evidence="2 3" key="1">
    <citation type="submission" date="2018-02" db="EMBL/GenBank/DDBJ databases">
        <title>Draft genome of wild Prunus yedoensis var. nudiflora.</title>
        <authorList>
            <person name="Baek S."/>
            <person name="Kim J.-H."/>
            <person name="Choi K."/>
            <person name="Kim G.-B."/>
            <person name="Cho A."/>
            <person name="Jang H."/>
            <person name="Shin C.-H."/>
            <person name="Yu H.-J."/>
            <person name="Mun J.-H."/>
        </authorList>
    </citation>
    <scope>NUCLEOTIDE SEQUENCE [LARGE SCALE GENOMIC DNA]</scope>
    <source>
        <strain evidence="3">cv. Jeju island</strain>
        <tissue evidence="2">Leaf</tissue>
    </source>
</reference>
<feature type="signal peptide" evidence="1">
    <location>
        <begin position="1"/>
        <end position="30"/>
    </location>
</feature>
<dbReference type="OrthoDB" id="1863260at2759"/>
<proteinExistence type="predicted"/>
<keyword evidence="1" id="KW-0732">Signal</keyword>
<dbReference type="AlphaFoldDB" id="A0A314ZN06"/>
<sequence length="123" mass="13161">MAMAKAKDIWANVFLLALIFSYGIISSTEARSLTLNTADPNETHRILSCKTKKPDDATPDLPSKLGYETVAVKEEHAFRPTTPGHSPGAVLFGVVVLSLIAKLKEVIASQAGFASVVHDDLSP</sequence>
<feature type="chain" id="PRO_5016233908" evidence="1">
    <location>
        <begin position="31"/>
        <end position="123"/>
    </location>
</feature>
<protein>
    <submittedName>
        <fullName evidence="2">Uncharacterized protein</fullName>
    </submittedName>
</protein>
<comment type="caution">
    <text evidence="2">The sequence shown here is derived from an EMBL/GenBank/DDBJ whole genome shotgun (WGS) entry which is preliminary data.</text>
</comment>
<evidence type="ECO:0000256" key="1">
    <source>
        <dbReference type="SAM" id="SignalP"/>
    </source>
</evidence>
<keyword evidence="3" id="KW-1185">Reference proteome</keyword>
<name>A0A314ZN06_PRUYE</name>
<organism evidence="2 3">
    <name type="scientific">Prunus yedoensis var. nudiflora</name>
    <dbReference type="NCBI Taxonomy" id="2094558"/>
    <lineage>
        <taxon>Eukaryota</taxon>
        <taxon>Viridiplantae</taxon>
        <taxon>Streptophyta</taxon>
        <taxon>Embryophyta</taxon>
        <taxon>Tracheophyta</taxon>
        <taxon>Spermatophyta</taxon>
        <taxon>Magnoliopsida</taxon>
        <taxon>eudicotyledons</taxon>
        <taxon>Gunneridae</taxon>
        <taxon>Pentapetalae</taxon>
        <taxon>rosids</taxon>
        <taxon>fabids</taxon>
        <taxon>Rosales</taxon>
        <taxon>Rosaceae</taxon>
        <taxon>Amygdaloideae</taxon>
        <taxon>Amygdaleae</taxon>
        <taxon>Prunus</taxon>
    </lineage>
</organism>
<dbReference type="EMBL" id="PJQY01000013">
    <property type="protein sequence ID" value="PQQ21355.1"/>
    <property type="molecule type" value="Genomic_DNA"/>
</dbReference>